<dbReference type="PROSITE" id="PS00092">
    <property type="entry name" value="N6_MTASE"/>
    <property type="match status" value="1"/>
</dbReference>
<dbReference type="CDD" id="cd02440">
    <property type="entry name" value="AdoMet_MTases"/>
    <property type="match status" value="1"/>
</dbReference>
<dbReference type="Proteomes" id="UP000092971">
    <property type="component" value="Chromosome"/>
</dbReference>
<dbReference type="GO" id="GO:0003676">
    <property type="term" value="F:nucleic acid binding"/>
    <property type="evidence" value="ECO:0007669"/>
    <property type="project" value="InterPro"/>
</dbReference>
<accession>A0A1B1YBR4</accession>
<dbReference type="InterPro" id="IPR029063">
    <property type="entry name" value="SAM-dependent_MTases_sf"/>
</dbReference>
<gene>
    <name evidence="3" type="ORF">CSTERTH_03625</name>
</gene>
<proteinExistence type="predicted"/>
<dbReference type="Gene3D" id="3.40.50.150">
    <property type="entry name" value="Vaccinia Virus protein VP39"/>
    <property type="match status" value="1"/>
</dbReference>
<dbReference type="GO" id="GO:0031167">
    <property type="term" value="P:rRNA methylation"/>
    <property type="evidence" value="ECO:0007669"/>
    <property type="project" value="InterPro"/>
</dbReference>
<protein>
    <submittedName>
        <fullName evidence="3">16S rRNA (Guanine(966)-N(2))-methyltransferase RsmD</fullName>
    </submittedName>
</protein>
<dbReference type="EMBL" id="CP014672">
    <property type="protein sequence ID" value="ANW98192.1"/>
    <property type="molecule type" value="Genomic_DNA"/>
</dbReference>
<dbReference type="Pfam" id="PF03602">
    <property type="entry name" value="Cons_hypoth95"/>
    <property type="match status" value="1"/>
</dbReference>
<dbReference type="GO" id="GO:0008168">
    <property type="term" value="F:methyltransferase activity"/>
    <property type="evidence" value="ECO:0007669"/>
    <property type="project" value="UniProtKB-KW"/>
</dbReference>
<dbReference type="PANTHER" id="PTHR43542">
    <property type="entry name" value="METHYLTRANSFERASE"/>
    <property type="match status" value="1"/>
</dbReference>
<dbReference type="PIRSF" id="PIRSF004553">
    <property type="entry name" value="CHP00095"/>
    <property type="match status" value="1"/>
</dbReference>
<keyword evidence="1 3" id="KW-0489">Methyltransferase</keyword>
<evidence type="ECO:0000313" key="3">
    <source>
        <dbReference type="EMBL" id="ANW98192.1"/>
    </source>
</evidence>
<dbReference type="OrthoDB" id="9803017at2"/>
<dbReference type="PANTHER" id="PTHR43542:SF1">
    <property type="entry name" value="METHYLTRANSFERASE"/>
    <property type="match status" value="1"/>
</dbReference>
<dbReference type="SUPFAM" id="SSF53335">
    <property type="entry name" value="S-adenosyl-L-methionine-dependent methyltransferases"/>
    <property type="match status" value="1"/>
</dbReference>
<evidence type="ECO:0000313" key="4">
    <source>
        <dbReference type="Proteomes" id="UP000092971"/>
    </source>
</evidence>
<organism evidence="3 4">
    <name type="scientific">Thermoclostridium stercorarium subsp. thermolacticum DSM 2910</name>
    <dbReference type="NCBI Taxonomy" id="1121336"/>
    <lineage>
        <taxon>Bacteria</taxon>
        <taxon>Bacillati</taxon>
        <taxon>Bacillota</taxon>
        <taxon>Clostridia</taxon>
        <taxon>Eubacteriales</taxon>
        <taxon>Oscillospiraceae</taxon>
        <taxon>Thermoclostridium</taxon>
    </lineage>
</organism>
<sequence length="173" mass="19760">MKLKTPKGLNTRPTVDSVKESIFNILNPYIPGSKVLDLFAGTGALAIEALSRGAELAYFVEENRNCCNIIRENLAHTKFLDKGVVYCRKVSNFLREFNPENIKFDIIFMDPPYSRNFIQETLQLLMENDIINDKGIVVCEHHRNEMPSDSIGNLRKIRVKNYGDTRVSFFVNG</sequence>
<name>A0A1B1YBR4_THEST</name>
<dbReference type="InterPro" id="IPR002052">
    <property type="entry name" value="DNA_methylase_N6_adenine_CS"/>
</dbReference>
<dbReference type="NCBIfam" id="TIGR00095">
    <property type="entry name" value="16S rRNA (guanine(966)-N(2))-methyltransferase RsmD"/>
    <property type="match status" value="1"/>
</dbReference>
<dbReference type="InterPro" id="IPR004398">
    <property type="entry name" value="RNA_MeTrfase_RsmD"/>
</dbReference>
<dbReference type="AlphaFoldDB" id="A0A1B1YBR4"/>
<reference evidence="3 4" key="1">
    <citation type="submission" date="2016-02" db="EMBL/GenBank/DDBJ databases">
        <title>Comparison of Clostridium stercorarium subspecies using comparative genomics and transcriptomics.</title>
        <authorList>
            <person name="Schellenberg J."/>
            <person name="Thallinger G."/>
            <person name="Levin D.B."/>
            <person name="Zhang X."/>
            <person name="Alvare G."/>
            <person name="Fristensky B."/>
            <person name="Sparling R."/>
        </authorList>
    </citation>
    <scope>NUCLEOTIDE SEQUENCE [LARGE SCALE GENOMIC DNA]</scope>
    <source>
        <strain evidence="3 4">DSM 2910</strain>
    </source>
</reference>
<keyword evidence="2 3" id="KW-0808">Transferase</keyword>
<evidence type="ECO:0000256" key="1">
    <source>
        <dbReference type="ARBA" id="ARBA00022603"/>
    </source>
</evidence>
<evidence type="ECO:0000256" key="2">
    <source>
        <dbReference type="ARBA" id="ARBA00022679"/>
    </source>
</evidence>